<dbReference type="InterPro" id="IPR054467">
    <property type="entry name" value="YkoP-like_dom"/>
</dbReference>
<evidence type="ECO:0000313" key="3">
    <source>
        <dbReference type="Proteomes" id="UP001579974"/>
    </source>
</evidence>
<keyword evidence="3" id="KW-1185">Reference proteome</keyword>
<sequence length="214" mass="24616">MRKRVLRRIFDVWELMFHKINHLEDIEPGVEHLFYITRRKYLGRTFSVDGVSVKRFDPVVELHINNTLVERRLREDENIVRAMVQLIRQARQSLPALANAIQGEKYRDAEVLYGITFIHRGIDRLGFQTLPLNERSLTTRLTKWHLRNVLKMLNPHADDIFRTHSGMLEPRLVVATKAGMIARYQSPPDAGVETAKGPAADYAATSGYSVTAEP</sequence>
<gene>
    <name evidence="2" type="ORF">KKP3000_000577</name>
</gene>
<accession>A0ABV5AHP1</accession>
<feature type="domain" description="YkoP-like" evidence="1">
    <location>
        <begin position="3"/>
        <end position="184"/>
    </location>
</feature>
<evidence type="ECO:0000313" key="2">
    <source>
        <dbReference type="EMBL" id="MFB5191795.1"/>
    </source>
</evidence>
<comment type="caution">
    <text evidence="2">The sequence shown here is derived from an EMBL/GenBank/DDBJ whole genome shotgun (WGS) entry which is preliminary data.</text>
</comment>
<dbReference type="Pfam" id="PF22790">
    <property type="entry name" value="YkoP"/>
    <property type="match status" value="1"/>
</dbReference>
<dbReference type="EMBL" id="JBDXSU010000014">
    <property type="protein sequence ID" value="MFB5191795.1"/>
    <property type="molecule type" value="Genomic_DNA"/>
</dbReference>
<name>A0ABV5AHP1_9BACL</name>
<proteinExistence type="predicted"/>
<dbReference type="RefSeq" id="WP_275476437.1">
    <property type="nucleotide sequence ID" value="NZ_CP162940.1"/>
</dbReference>
<reference evidence="2 3" key="1">
    <citation type="journal article" date="2024" name="Int. J. Mol. Sci.">
        <title>Exploration of Alicyclobacillus spp. Genome in Search of Antibiotic Resistance.</title>
        <authorList>
            <person name="Bucka-Kolendo J."/>
            <person name="Kiousi D.E."/>
            <person name="Dekowska A."/>
            <person name="Mikolajczuk-Szczyrba A."/>
            <person name="Karadedos D.M."/>
            <person name="Michael P."/>
            <person name="Galanis A."/>
            <person name="Sokolowska B."/>
        </authorList>
    </citation>
    <scope>NUCLEOTIDE SEQUENCE [LARGE SCALE GENOMIC DNA]</scope>
    <source>
        <strain evidence="2 3">KKP 3000</strain>
    </source>
</reference>
<organism evidence="2 3">
    <name type="scientific">Alicyclobacillus fastidiosus</name>
    <dbReference type="NCBI Taxonomy" id="392011"/>
    <lineage>
        <taxon>Bacteria</taxon>
        <taxon>Bacillati</taxon>
        <taxon>Bacillota</taxon>
        <taxon>Bacilli</taxon>
        <taxon>Bacillales</taxon>
        <taxon>Alicyclobacillaceae</taxon>
        <taxon>Alicyclobacillus</taxon>
    </lineage>
</organism>
<protein>
    <submittedName>
        <fullName evidence="2">Polysaccharide deacetylase</fullName>
    </submittedName>
</protein>
<evidence type="ECO:0000259" key="1">
    <source>
        <dbReference type="Pfam" id="PF22790"/>
    </source>
</evidence>
<dbReference type="Proteomes" id="UP001579974">
    <property type="component" value="Unassembled WGS sequence"/>
</dbReference>